<dbReference type="HOGENOM" id="CLU_1359346_0_0_0"/>
<dbReference type="InterPro" id="IPR005182">
    <property type="entry name" value="YdbS-like_PH"/>
</dbReference>
<evidence type="ECO:0000256" key="1">
    <source>
        <dbReference type="SAM" id="Phobius"/>
    </source>
</evidence>
<keyword evidence="1" id="KW-0472">Membrane</keyword>
<keyword evidence="1" id="KW-1133">Transmembrane helix</keyword>
<name>I0IFK1_PHYMF</name>
<accession>I0IFK1</accession>
<reference evidence="3 4" key="1">
    <citation type="submission" date="2012-02" db="EMBL/GenBank/DDBJ databases">
        <title>Complete genome sequence of Phycisphaera mikurensis NBRC 102666.</title>
        <authorList>
            <person name="Ankai A."/>
            <person name="Hosoyama A."/>
            <person name="Terui Y."/>
            <person name="Sekine M."/>
            <person name="Fukai R."/>
            <person name="Kato Y."/>
            <person name="Nakamura S."/>
            <person name="Yamada-Narita S."/>
            <person name="Kawakoshi A."/>
            <person name="Fukunaga Y."/>
            <person name="Yamazaki S."/>
            <person name="Fujita N."/>
        </authorList>
    </citation>
    <scope>NUCLEOTIDE SEQUENCE [LARGE SCALE GENOMIC DNA]</scope>
    <source>
        <strain evidence="4">NBRC 102666 / KCTC 22515 / FYK2301M01</strain>
    </source>
</reference>
<dbReference type="OrthoDB" id="287598at2"/>
<feature type="transmembrane region" description="Helical" evidence="1">
    <location>
        <begin position="52"/>
        <end position="72"/>
    </location>
</feature>
<dbReference type="KEGG" id="phm:PSMK_18800"/>
<feature type="domain" description="YdbS-like PH" evidence="2">
    <location>
        <begin position="107"/>
        <end position="181"/>
    </location>
</feature>
<proteinExistence type="predicted"/>
<dbReference type="Pfam" id="PF03703">
    <property type="entry name" value="bPH_2"/>
    <property type="match status" value="1"/>
</dbReference>
<evidence type="ECO:0000313" key="3">
    <source>
        <dbReference type="EMBL" id="BAM04039.1"/>
    </source>
</evidence>
<dbReference type="EMBL" id="AP012338">
    <property type="protein sequence ID" value="BAM04039.1"/>
    <property type="molecule type" value="Genomic_DNA"/>
</dbReference>
<protein>
    <recommendedName>
        <fullName evidence="2">YdbS-like PH domain-containing protein</fullName>
    </recommendedName>
</protein>
<dbReference type="RefSeq" id="WP_014437257.1">
    <property type="nucleotide sequence ID" value="NC_017080.1"/>
</dbReference>
<keyword evidence="1" id="KW-0812">Transmembrane</keyword>
<dbReference type="AlphaFoldDB" id="I0IFK1"/>
<dbReference type="STRING" id="1142394.PSMK_18800"/>
<keyword evidence="4" id="KW-1185">Reference proteome</keyword>
<sequence length="201" mass="21549">MSTGCDPAAAAGTAAPAAAAPPAAVDRLASILPPQLLQDGEAVLLLRKPSRWYILLAPLGFFVLVLALAAAGHRADAFLNQARMSGEILTLAATLLLLRLGWQTLDWAGRVYVLTDRRVLRVQGVIRVSVFEARLSRLQHTGLFFSLRERLFGLGTVTFSTAGTGTVEAAWLFLHEPLEVHRLVLETQRRCGGGAAGGNTR</sequence>
<gene>
    <name evidence="3" type="ordered locus">PSMK_18800</name>
</gene>
<dbReference type="Proteomes" id="UP000007881">
    <property type="component" value="Chromosome"/>
</dbReference>
<evidence type="ECO:0000259" key="2">
    <source>
        <dbReference type="Pfam" id="PF03703"/>
    </source>
</evidence>
<evidence type="ECO:0000313" key="4">
    <source>
        <dbReference type="Proteomes" id="UP000007881"/>
    </source>
</evidence>
<organism evidence="3 4">
    <name type="scientific">Phycisphaera mikurensis (strain NBRC 102666 / KCTC 22515 / FYK2301M01)</name>
    <dbReference type="NCBI Taxonomy" id="1142394"/>
    <lineage>
        <taxon>Bacteria</taxon>
        <taxon>Pseudomonadati</taxon>
        <taxon>Planctomycetota</taxon>
        <taxon>Phycisphaerae</taxon>
        <taxon>Phycisphaerales</taxon>
        <taxon>Phycisphaeraceae</taxon>
        <taxon>Phycisphaera</taxon>
    </lineage>
</organism>